<protein>
    <submittedName>
        <fullName evidence="1">SPBc2 prophage-derived uncharacterized protein yorA</fullName>
    </submittedName>
</protein>
<evidence type="ECO:0000313" key="2">
    <source>
        <dbReference type="Proteomes" id="UP000249134"/>
    </source>
</evidence>
<dbReference type="KEGG" id="blen:NCTC4824_01839"/>
<dbReference type="STRING" id="1348624.GCA_001591545_00914"/>
<dbReference type="Gene3D" id="2.160.20.10">
    <property type="entry name" value="Single-stranded right-handed beta-helix, Pectin lyase-like"/>
    <property type="match status" value="2"/>
</dbReference>
<gene>
    <name evidence="1" type="primary">yorA_1</name>
    <name evidence="1" type="ORF">NCTC4824_01839</name>
</gene>
<sequence length="684" mass="76118">MSIGSYLVELSRWNIKNDATDSINTSKGLNDALTWASLEGYSEVILPDGTYLIDENNPIQPQSYMTFNLGGATLRIRDNNLPKYAIILFHQKQQYSRITNGKIEGDRYTHSYTGDHVHAFGVGVELRYGVQYITLDNLEIFNTIGDAILGITSYGSISGNPYKLAGNLESGGINTSNGTLTTNKNRIRSKVNIPMVKQITNLGYFGLYGSSFGSIGNDISTNTFDVIFYKSNDTFLSSVTDLHFFDEIEVPIDASYAKVVLHQATIPSYAGNTILVRTPEFPKHVYIKQCNLHHCRRLGIAICGIKHIYVSGCEIHHISGVAPQGAIDIEDGYDINQYIFIDGNNIYGNENYNIIAVAGKHITITNNKIQSGIFAINAGVDKSIVDKNFFHDSVSLLAGDTLFSNNHLYDCRIRLLGTTQASIDHCIFHNSPINFVKQKSYVVQISNCKFYYDNDFYTASTNPGAPLIFSAEPQSISNSTFEGSGVEAFTVVPEGAHDWILNGVSFINIKHKENRITRLPPGVYNGCRFINSGRLGDIFKGVNAKYDFNNCYFEWDDLSLFYLGEGTMVDFFKISNSFFKNPTGSDSALFINGNWGSFHLSENTFSFPNGNKNPIIDIRNTTVADLIRISGNTFMSNTLVTAVKADKSPNIPVIFKDNYLQKANIELNNTHIKFDNIINNIHIP</sequence>
<dbReference type="SUPFAM" id="SSF51126">
    <property type="entry name" value="Pectin lyase-like"/>
    <property type="match status" value="2"/>
</dbReference>
<dbReference type="InterPro" id="IPR012334">
    <property type="entry name" value="Pectin_lyas_fold"/>
</dbReference>
<dbReference type="InterPro" id="IPR006626">
    <property type="entry name" value="PbH1"/>
</dbReference>
<keyword evidence="2" id="KW-1185">Reference proteome</keyword>
<organism evidence="1 2">
    <name type="scientific">Lederbergia lenta</name>
    <name type="common">Bacillus lentus</name>
    <dbReference type="NCBI Taxonomy" id="1467"/>
    <lineage>
        <taxon>Bacteria</taxon>
        <taxon>Bacillati</taxon>
        <taxon>Bacillota</taxon>
        <taxon>Bacilli</taxon>
        <taxon>Bacillales</taxon>
        <taxon>Bacillaceae</taxon>
        <taxon>Lederbergia</taxon>
    </lineage>
</organism>
<dbReference type="Proteomes" id="UP000249134">
    <property type="component" value="Chromosome 1"/>
</dbReference>
<dbReference type="EMBL" id="LS483476">
    <property type="protein sequence ID" value="SQI56443.1"/>
    <property type="molecule type" value="Genomic_DNA"/>
</dbReference>
<evidence type="ECO:0000313" key="1">
    <source>
        <dbReference type="EMBL" id="SQI56443.1"/>
    </source>
</evidence>
<proteinExistence type="predicted"/>
<dbReference type="InterPro" id="IPR011050">
    <property type="entry name" value="Pectin_lyase_fold/virulence"/>
</dbReference>
<dbReference type="SMART" id="SM00710">
    <property type="entry name" value="PbH1"/>
    <property type="match status" value="4"/>
</dbReference>
<dbReference type="RefSeq" id="WP_066137613.1">
    <property type="nucleotide sequence ID" value="NZ_CBCSGM010000001.1"/>
</dbReference>
<name>A0A2X4W070_LEDLE</name>
<accession>A0A2X4W070</accession>
<dbReference type="AlphaFoldDB" id="A0A2X4W070"/>
<reference evidence="1 2" key="1">
    <citation type="submission" date="2018-06" db="EMBL/GenBank/DDBJ databases">
        <authorList>
            <consortium name="Pathogen Informatics"/>
            <person name="Doyle S."/>
        </authorList>
    </citation>
    <scope>NUCLEOTIDE SEQUENCE [LARGE SCALE GENOMIC DNA]</scope>
    <source>
        <strain evidence="1 2">NCTC4824</strain>
    </source>
</reference>